<sequence>MTAKPTPLFDGPQDKTTKYDGLLGWSANWKCFPDQEDKPVPLDDIISLSPDKQNVIVLEGETLEQIARDYNCSVKELAEYNHILNPDLIYPGQIIYIPQKHYTLGGNEEKNNNQCVLSFAFEDLIEKPIGGLKVKLTTALGEVYESVTDGLGKISDITAQAEAELKIYVSSGLGKLKEVASFTPQEGRVSVLLSSPKVRVKGKSAALTGPAGNVENASAELNKIITGRDSEGKPRIHLNHVCPNSYDLRLGKNVIYWEHIIRASKRSGIIPQSIAAVINAEAAKYSGGVWNPISVCKDTANSTEQLTVYKSSAAGMTQFLNGTWMSETLKEGTYLYEKALEQGIVADKPLLNKKGEIAKNKNNEIIHEKKFQISTNTWKNLNELKKDRNITGITPYPSHATTDVLKWLNQRFNPEYAIMAAVDYGVANLAALKAEGYNIDGLNDAEKAKIIYLTHHLGLKNARRFIGNEITEDSAWMLLKAQVGSKSAIARSKKHGGYVKAHREWLNLYINNNIILEKYFCDELTNSNKIEDVKLNIIINKL</sequence>
<accession>A0ABX9FTU7</accession>
<protein>
    <submittedName>
        <fullName evidence="2">LysM domain-containing protein</fullName>
    </submittedName>
</protein>
<evidence type="ECO:0000313" key="3">
    <source>
        <dbReference type="Proteomes" id="UP000253201"/>
    </source>
</evidence>
<reference evidence="2 3" key="1">
    <citation type="submission" date="2018-06" db="EMBL/GenBank/DDBJ databases">
        <title>Genomic Encyclopedia of Type Strains, Phase IV (KMG-IV): sequencing the most valuable type-strain genomes for metagenomic binning, comparative biology and taxonomic classification.</title>
        <authorList>
            <person name="Goeker M."/>
        </authorList>
    </citation>
    <scope>NUCLEOTIDE SEQUENCE [LARGE SCALE GENOMIC DNA]</scope>
    <source>
        <strain evidence="2 3">DSM 27453</strain>
    </source>
</reference>
<name>A0ABX9FTU7_9ENTR</name>
<evidence type="ECO:0000259" key="1">
    <source>
        <dbReference type="PROSITE" id="PS51782"/>
    </source>
</evidence>
<dbReference type="PROSITE" id="PS51782">
    <property type="entry name" value="LYSM"/>
    <property type="match status" value="1"/>
</dbReference>
<feature type="domain" description="LysM" evidence="1">
    <location>
        <begin position="53"/>
        <end position="97"/>
    </location>
</feature>
<organism evidence="2 3">
    <name type="scientific">Pseudocitrobacter faecalis</name>
    <dbReference type="NCBI Taxonomy" id="1398493"/>
    <lineage>
        <taxon>Bacteria</taxon>
        <taxon>Pseudomonadati</taxon>
        <taxon>Pseudomonadota</taxon>
        <taxon>Gammaproteobacteria</taxon>
        <taxon>Enterobacterales</taxon>
        <taxon>Enterobacteriaceae</taxon>
        <taxon>Pseudocitrobacter</taxon>
    </lineage>
</organism>
<dbReference type="Gene3D" id="3.10.350.10">
    <property type="entry name" value="LysM domain"/>
    <property type="match status" value="1"/>
</dbReference>
<dbReference type="PANTHER" id="PTHR33734:SF22">
    <property type="entry name" value="MEMBRANE-BOUND LYTIC MUREIN TRANSGLYCOSYLASE D"/>
    <property type="match status" value="1"/>
</dbReference>
<dbReference type="RefSeq" id="WP_167405897.1">
    <property type="nucleotide sequence ID" value="NZ_QNRL01000006.1"/>
</dbReference>
<dbReference type="SMART" id="SM00257">
    <property type="entry name" value="LysM"/>
    <property type="match status" value="1"/>
</dbReference>
<keyword evidence="3" id="KW-1185">Reference proteome</keyword>
<dbReference type="Pfam" id="PF01476">
    <property type="entry name" value="LysM"/>
    <property type="match status" value="1"/>
</dbReference>
<dbReference type="InterPro" id="IPR018392">
    <property type="entry name" value="LysM"/>
</dbReference>
<dbReference type="Gene3D" id="1.10.530.10">
    <property type="match status" value="1"/>
</dbReference>
<gene>
    <name evidence="2" type="ORF">DFQ50_106132</name>
</gene>
<dbReference type="PANTHER" id="PTHR33734">
    <property type="entry name" value="LYSM DOMAIN-CONTAINING GPI-ANCHORED PROTEIN 2"/>
    <property type="match status" value="1"/>
</dbReference>
<proteinExistence type="predicted"/>
<evidence type="ECO:0000313" key="2">
    <source>
        <dbReference type="EMBL" id="RBP10072.1"/>
    </source>
</evidence>
<dbReference type="CDD" id="cd00118">
    <property type="entry name" value="LysM"/>
    <property type="match status" value="1"/>
</dbReference>
<comment type="caution">
    <text evidence="2">The sequence shown here is derived from an EMBL/GenBank/DDBJ whole genome shotgun (WGS) entry which is preliminary data.</text>
</comment>
<dbReference type="InterPro" id="IPR036779">
    <property type="entry name" value="LysM_dom_sf"/>
</dbReference>
<dbReference type="Proteomes" id="UP000253201">
    <property type="component" value="Unassembled WGS sequence"/>
</dbReference>
<dbReference type="SUPFAM" id="SSF54106">
    <property type="entry name" value="LysM domain"/>
    <property type="match status" value="1"/>
</dbReference>
<dbReference type="EMBL" id="QNRL01000006">
    <property type="protein sequence ID" value="RBP10072.1"/>
    <property type="molecule type" value="Genomic_DNA"/>
</dbReference>